<comment type="subcellular location">
    <subcellularLocation>
        <location evidence="2">Endoplasmic reticulum membrane</location>
        <topology evidence="2">Multi-pass membrane protein</topology>
    </subcellularLocation>
</comment>
<evidence type="ECO:0000256" key="8">
    <source>
        <dbReference type="SAM" id="Phobius"/>
    </source>
</evidence>
<dbReference type="OrthoDB" id="5547497at2759"/>
<evidence type="ECO:0000256" key="6">
    <source>
        <dbReference type="ARBA" id="ARBA00022989"/>
    </source>
</evidence>
<dbReference type="EMBL" id="NAJM01000073">
    <property type="protein sequence ID" value="RVX65971.1"/>
    <property type="molecule type" value="Genomic_DNA"/>
</dbReference>
<sequence>MEKTIQVLPKTGPILNKEPVLESTERGSLDASAARWVAINATATVAIVYVNKAVFSTPAFRQCQLGFVSFHFVITWTTLQLASRPGIALFTPVRTSLMGVLPLTIAMAANVVLMNLSLAYSSVIFYQIIRILLTPLTALMNLFIYGSRIPFLATLALVPACVGVAVVSYVETVARSASSGSSTSLPGVVFALSGVTVSALYTVWVSAYYRKLKMSSAQLLHNQMPIGGLMLAISSYFMDKYPVWAEVDRKQWMMIAASGICAMLINVSQFYIITHAGPVSSTVVGHLKTVLIIGIGWIVKCEAVGLESALGIGLAVVGIIGYSYALHLDQGRGAGLKLQSGLHTTPQLAHSHLRV</sequence>
<dbReference type="AlphaFoldDB" id="A0A438MRV7"/>
<gene>
    <name evidence="10" type="ORF">B0A52_09856</name>
</gene>
<keyword evidence="6 8" id="KW-1133">Transmembrane helix</keyword>
<dbReference type="InterPro" id="IPR050186">
    <property type="entry name" value="TPT_transporter"/>
</dbReference>
<feature type="transmembrane region" description="Helical" evidence="8">
    <location>
        <begin position="279"/>
        <end position="299"/>
    </location>
</feature>
<comment type="similarity">
    <text evidence="3">Belongs to the TPT transporter family. SLC35D subfamily.</text>
</comment>
<feature type="transmembrane region" description="Helical" evidence="8">
    <location>
        <begin position="219"/>
        <end position="237"/>
    </location>
</feature>
<dbReference type="InterPro" id="IPR037185">
    <property type="entry name" value="EmrE-like"/>
</dbReference>
<evidence type="ECO:0000313" key="10">
    <source>
        <dbReference type="EMBL" id="RVX65971.1"/>
    </source>
</evidence>
<feature type="transmembrane region" description="Helical" evidence="8">
    <location>
        <begin position="185"/>
        <end position="207"/>
    </location>
</feature>
<protein>
    <recommendedName>
        <fullName evidence="9">Sugar phosphate transporter domain-containing protein</fullName>
    </recommendedName>
</protein>
<evidence type="ECO:0000256" key="3">
    <source>
        <dbReference type="ARBA" id="ARBA00010425"/>
    </source>
</evidence>
<keyword evidence="7 8" id="KW-0472">Membrane</keyword>
<evidence type="ECO:0000313" key="11">
    <source>
        <dbReference type="Proteomes" id="UP000288859"/>
    </source>
</evidence>
<feature type="domain" description="Sugar phosphate transporter" evidence="9">
    <location>
        <begin position="36"/>
        <end position="323"/>
    </location>
</feature>
<comment type="caution">
    <text evidence="10">The sequence shown here is derived from an EMBL/GenBank/DDBJ whole genome shotgun (WGS) entry which is preliminary data.</text>
</comment>
<organism evidence="10 11">
    <name type="scientific">Exophiala mesophila</name>
    <name type="common">Black yeast-like fungus</name>
    <dbReference type="NCBI Taxonomy" id="212818"/>
    <lineage>
        <taxon>Eukaryota</taxon>
        <taxon>Fungi</taxon>
        <taxon>Dikarya</taxon>
        <taxon>Ascomycota</taxon>
        <taxon>Pezizomycotina</taxon>
        <taxon>Eurotiomycetes</taxon>
        <taxon>Chaetothyriomycetidae</taxon>
        <taxon>Chaetothyriales</taxon>
        <taxon>Herpotrichiellaceae</taxon>
        <taxon>Exophiala</taxon>
    </lineage>
</organism>
<dbReference type="GO" id="GO:0005789">
    <property type="term" value="C:endoplasmic reticulum membrane"/>
    <property type="evidence" value="ECO:0007669"/>
    <property type="project" value="UniProtKB-SubCell"/>
</dbReference>
<proteinExistence type="inferred from homology"/>
<evidence type="ECO:0000256" key="4">
    <source>
        <dbReference type="ARBA" id="ARBA00011182"/>
    </source>
</evidence>
<dbReference type="InterPro" id="IPR004853">
    <property type="entry name" value="Sugar_P_trans_dom"/>
</dbReference>
<evidence type="ECO:0000256" key="2">
    <source>
        <dbReference type="ARBA" id="ARBA00004477"/>
    </source>
</evidence>
<feature type="transmembrane region" description="Helical" evidence="8">
    <location>
        <begin position="252"/>
        <end position="272"/>
    </location>
</feature>
<feature type="transmembrane region" description="Helical" evidence="8">
    <location>
        <begin position="151"/>
        <end position="170"/>
    </location>
</feature>
<dbReference type="SUPFAM" id="SSF103481">
    <property type="entry name" value="Multidrug resistance efflux transporter EmrE"/>
    <property type="match status" value="1"/>
</dbReference>
<feature type="transmembrane region" description="Helical" evidence="8">
    <location>
        <begin position="305"/>
        <end position="325"/>
    </location>
</feature>
<feature type="transmembrane region" description="Helical" evidence="8">
    <location>
        <begin position="97"/>
        <end position="118"/>
    </location>
</feature>
<reference evidence="10 11" key="1">
    <citation type="submission" date="2017-03" db="EMBL/GenBank/DDBJ databases">
        <title>Genomes of endolithic fungi from Antarctica.</title>
        <authorList>
            <person name="Coleine C."/>
            <person name="Masonjones S."/>
            <person name="Stajich J.E."/>
        </authorList>
    </citation>
    <scope>NUCLEOTIDE SEQUENCE [LARGE SCALE GENOMIC DNA]</scope>
    <source>
        <strain evidence="10 11">CCFEE 6314</strain>
    </source>
</reference>
<keyword evidence="5 8" id="KW-0812">Transmembrane</keyword>
<evidence type="ECO:0000256" key="7">
    <source>
        <dbReference type="ARBA" id="ARBA00023136"/>
    </source>
</evidence>
<dbReference type="VEuPathDB" id="FungiDB:PV10_07940"/>
<dbReference type="Proteomes" id="UP000288859">
    <property type="component" value="Unassembled WGS sequence"/>
</dbReference>
<evidence type="ECO:0000256" key="1">
    <source>
        <dbReference type="ARBA" id="ARBA00003420"/>
    </source>
</evidence>
<comment type="subunit">
    <text evidence="4">Homooligomer.</text>
</comment>
<evidence type="ECO:0000259" key="9">
    <source>
        <dbReference type="Pfam" id="PF03151"/>
    </source>
</evidence>
<dbReference type="PANTHER" id="PTHR11132">
    <property type="entry name" value="SOLUTE CARRIER FAMILY 35"/>
    <property type="match status" value="1"/>
</dbReference>
<name>A0A438MRV7_EXOME</name>
<feature type="transmembrane region" description="Helical" evidence="8">
    <location>
        <begin position="124"/>
        <end position="144"/>
    </location>
</feature>
<dbReference type="Pfam" id="PF03151">
    <property type="entry name" value="TPT"/>
    <property type="match status" value="1"/>
</dbReference>
<evidence type="ECO:0000256" key="5">
    <source>
        <dbReference type="ARBA" id="ARBA00022692"/>
    </source>
</evidence>
<comment type="function">
    <text evidence="1">Involved in the import of GDP-mannose from the cytoplasm into the Golgi lumen.</text>
</comment>
<accession>A0A438MRV7</accession>